<sequence>MNKNQDKHTRIAIVGAGPGALFLYKRLIESGITGLSVDIFEKKPQPGAGMPYSSEGANTEHVTNVSGNEIPGLVTTVAEWVKIAPAELLAQFNLDPHQFNDYQVLPRLLFGEYLSAQFALLRDRADKAGIVTRVHLCTYVTDIADNRVTRQAEVHLLGKDPVNFDRVIIATGHFWPLTHEGKVPGYYDSPYPPAKLAQQLDHPVAIRGASLTAFDALRTLARNNGVFEEDENGNISFKLSPKSAGFKLVMHSTGALLPAIRLHMADSHLNYQCLLTPEEIDANIAKNDGFLSLDFLFEKDFKESLRNKDPEFYQHIRHMSLETFVNEMMEPRRQLDPFQLFRAEFAEAELSIAYKRPVHWKEMLAVLSFAMNYPAKHFPAEDMVRLQKVLMPLISIVIAFAPQSSAKELLALRDAGVLDLIPVGSGSHVDPQDKGGIVYHFQDRQGQPQAVHYQTFVDCIGQPHLSCEDFPFKSLVESGTVSQARISFRSDNEGRKAMVGGNKKVKIDRTGRYYLEVPGITISDQFQVVDAQGDASDRIFIMAVPYIGGYNPDYSGLDFCEEASGRIVAALLGNR</sequence>
<dbReference type="PANTHER" id="PTHR40254">
    <property type="entry name" value="BLR0577 PROTEIN"/>
    <property type="match status" value="1"/>
</dbReference>
<keyword evidence="3" id="KW-1185">Reference proteome</keyword>
<feature type="domain" description="FAD-dependent urate hydroxylase HpyO/Asp monooxygenase CreE-like FAD/NAD(P)-binding" evidence="1">
    <location>
        <begin position="12"/>
        <end position="174"/>
    </location>
</feature>
<dbReference type="PANTHER" id="PTHR40254:SF1">
    <property type="entry name" value="BLR0577 PROTEIN"/>
    <property type="match status" value="1"/>
</dbReference>
<proteinExistence type="predicted"/>
<reference evidence="2 3" key="1">
    <citation type="submission" date="2019-11" db="EMBL/GenBank/DDBJ databases">
        <title>Pedobacter sp. HMF7056 Genome sequencing and assembly.</title>
        <authorList>
            <person name="Kang H."/>
            <person name="Kim H."/>
            <person name="Joh K."/>
        </authorList>
    </citation>
    <scope>NUCLEOTIDE SEQUENCE [LARGE SCALE GENOMIC DNA]</scope>
    <source>
        <strain evidence="2 3">HMF7056</strain>
    </source>
</reference>
<dbReference type="Gene3D" id="3.50.50.60">
    <property type="entry name" value="FAD/NAD(P)-binding domain"/>
    <property type="match status" value="1"/>
</dbReference>
<dbReference type="EMBL" id="WVHS01000002">
    <property type="protein sequence ID" value="MXV15062.1"/>
    <property type="molecule type" value="Genomic_DNA"/>
</dbReference>
<dbReference type="Proteomes" id="UP000451233">
    <property type="component" value="Unassembled WGS sequence"/>
</dbReference>
<organism evidence="2 3">
    <name type="scientific">Hufsiella ginkgonis</name>
    <dbReference type="NCBI Taxonomy" id="2695274"/>
    <lineage>
        <taxon>Bacteria</taxon>
        <taxon>Pseudomonadati</taxon>
        <taxon>Bacteroidota</taxon>
        <taxon>Sphingobacteriia</taxon>
        <taxon>Sphingobacteriales</taxon>
        <taxon>Sphingobacteriaceae</taxon>
        <taxon>Hufsiella</taxon>
    </lineage>
</organism>
<dbReference type="InterPro" id="IPR052189">
    <property type="entry name" value="L-asp_N-monooxygenase_NS-form"/>
</dbReference>
<protein>
    <recommendedName>
        <fullName evidence="1">FAD-dependent urate hydroxylase HpyO/Asp monooxygenase CreE-like FAD/NAD(P)-binding domain-containing protein</fullName>
    </recommendedName>
</protein>
<gene>
    <name evidence="2" type="ORF">GS398_07105</name>
</gene>
<evidence type="ECO:0000313" key="2">
    <source>
        <dbReference type="EMBL" id="MXV15062.1"/>
    </source>
</evidence>
<dbReference type="SUPFAM" id="SSF51905">
    <property type="entry name" value="FAD/NAD(P)-binding domain"/>
    <property type="match status" value="1"/>
</dbReference>
<dbReference type="InterPro" id="IPR036188">
    <property type="entry name" value="FAD/NAD-bd_sf"/>
</dbReference>
<accession>A0A7K1XVQ6</accession>
<dbReference type="Pfam" id="PF13454">
    <property type="entry name" value="NAD_binding_9"/>
    <property type="match status" value="1"/>
</dbReference>
<evidence type="ECO:0000313" key="3">
    <source>
        <dbReference type="Proteomes" id="UP000451233"/>
    </source>
</evidence>
<dbReference type="RefSeq" id="WP_160906083.1">
    <property type="nucleotide sequence ID" value="NZ_WVHS01000002.1"/>
</dbReference>
<dbReference type="InterPro" id="IPR038732">
    <property type="entry name" value="HpyO/CreE_NAD-binding"/>
</dbReference>
<dbReference type="AlphaFoldDB" id="A0A7K1XVQ6"/>
<comment type="caution">
    <text evidence="2">The sequence shown here is derived from an EMBL/GenBank/DDBJ whole genome shotgun (WGS) entry which is preliminary data.</text>
</comment>
<name>A0A7K1XVQ6_9SPHI</name>
<evidence type="ECO:0000259" key="1">
    <source>
        <dbReference type="Pfam" id="PF13454"/>
    </source>
</evidence>